<evidence type="ECO:0000313" key="3">
    <source>
        <dbReference type="Proteomes" id="UP000031523"/>
    </source>
</evidence>
<sequence length="203" mass="21325">MPAFTGARLLDETKPPVQSGSEKKRWITQQGIVEGAAGGAVPAHPTIVILSTVPDPVDPGDVTFTLTAPTGFVFTGWITWTYQVVTTTAAKSNPQNTPGSLDAPAPAPAPAGTPLADHIEEFLSRASPRTPESGRLGWPCGEDGGKRTLHSGAEPAHPGGPADVFPRERKCARPLPRRNRPSSIQPGPTSWQATALGGLFRDI</sequence>
<dbReference type="AlphaFoldDB" id="A0A0B5ES01"/>
<reference evidence="2 3" key="1">
    <citation type="submission" date="2015-01" db="EMBL/GenBank/DDBJ databases">
        <title>Enhanced salinomycin production by adjusting the supply of polyketide extender units in Streptomyce albus DSM 41398.</title>
        <authorList>
            <person name="Lu C."/>
        </authorList>
    </citation>
    <scope>NUCLEOTIDE SEQUENCE [LARGE SCALE GENOMIC DNA]</scope>
    <source>
        <strain evidence="3">ATCC 21838 / DSM 41398 / FERM P-419 / JCM 4703 / NBRC 107858</strain>
    </source>
</reference>
<dbReference type="EMBL" id="CP010519">
    <property type="protein sequence ID" value="AJE81536.1"/>
    <property type="molecule type" value="Genomic_DNA"/>
</dbReference>
<proteinExistence type="predicted"/>
<evidence type="ECO:0000313" key="2">
    <source>
        <dbReference type="EMBL" id="AJE81536.1"/>
    </source>
</evidence>
<feature type="compositionally biased region" description="Polar residues" evidence="1">
    <location>
        <begin position="181"/>
        <end position="193"/>
    </location>
</feature>
<accession>A0A0B5ES01</accession>
<feature type="region of interest" description="Disordered" evidence="1">
    <location>
        <begin position="91"/>
        <end position="203"/>
    </location>
</feature>
<gene>
    <name evidence="2" type="ORF">SLNWT_1160</name>
</gene>
<dbReference type="Proteomes" id="UP000031523">
    <property type="component" value="Chromosome"/>
</dbReference>
<dbReference type="KEGG" id="sals:SLNWT_1160"/>
<protein>
    <submittedName>
        <fullName evidence="2">Uncharacterized protein</fullName>
    </submittedName>
</protein>
<name>A0A0B5ES01_STRA4</name>
<organism evidence="2 3">
    <name type="scientific">Streptomyces albus (strain ATCC 21838 / DSM 41398 / FERM P-419 / JCM 4703 / NBRC 107858)</name>
    <dbReference type="NCBI Taxonomy" id="1081613"/>
    <lineage>
        <taxon>Bacteria</taxon>
        <taxon>Bacillati</taxon>
        <taxon>Actinomycetota</taxon>
        <taxon>Actinomycetes</taxon>
        <taxon>Kitasatosporales</taxon>
        <taxon>Streptomycetaceae</taxon>
        <taxon>Streptomyces</taxon>
    </lineage>
</organism>
<evidence type="ECO:0000256" key="1">
    <source>
        <dbReference type="SAM" id="MobiDB-lite"/>
    </source>
</evidence>
<keyword evidence="3" id="KW-1185">Reference proteome</keyword>